<protein>
    <recommendedName>
        <fullName evidence="5">UDP-glucuronosyltransferase</fullName>
        <ecNumber evidence="5">2.4.1.17</ecNumber>
    </recommendedName>
</protein>
<name>A0A9P0JEJ6_APHGO</name>
<evidence type="ECO:0000256" key="2">
    <source>
        <dbReference type="ARBA" id="ARBA00022676"/>
    </source>
</evidence>
<dbReference type="InterPro" id="IPR050271">
    <property type="entry name" value="UDP-glycosyltransferase"/>
</dbReference>
<dbReference type="PANTHER" id="PTHR48043:SF145">
    <property type="entry name" value="FI06409P-RELATED"/>
    <property type="match status" value="1"/>
</dbReference>
<keyword evidence="5" id="KW-1133">Transmembrane helix</keyword>
<gene>
    <name evidence="6" type="ORF">APHIGO_LOCUS11112</name>
</gene>
<comment type="similarity">
    <text evidence="1 4">Belongs to the UDP-glycosyltransferase family.</text>
</comment>
<dbReference type="AlphaFoldDB" id="A0A9P0JEJ6"/>
<comment type="caution">
    <text evidence="5">Lacks conserved residue(s) required for the propagation of feature annotation.</text>
</comment>
<keyword evidence="5" id="KW-0812">Transmembrane</keyword>
<evidence type="ECO:0000313" key="7">
    <source>
        <dbReference type="Proteomes" id="UP001154329"/>
    </source>
</evidence>
<comment type="catalytic activity">
    <reaction evidence="5">
        <text>glucuronate acceptor + UDP-alpha-D-glucuronate = acceptor beta-D-glucuronoside + UDP + H(+)</text>
        <dbReference type="Rhea" id="RHEA:21032"/>
        <dbReference type="ChEBI" id="CHEBI:15378"/>
        <dbReference type="ChEBI" id="CHEBI:58052"/>
        <dbReference type="ChEBI" id="CHEBI:58223"/>
        <dbReference type="ChEBI" id="CHEBI:132367"/>
        <dbReference type="ChEBI" id="CHEBI:132368"/>
        <dbReference type="EC" id="2.4.1.17"/>
    </reaction>
</comment>
<evidence type="ECO:0000256" key="5">
    <source>
        <dbReference type="RuleBase" id="RU362059"/>
    </source>
</evidence>
<keyword evidence="5" id="KW-0472">Membrane</keyword>
<dbReference type="PROSITE" id="PS00375">
    <property type="entry name" value="UDPGT"/>
    <property type="match status" value="1"/>
</dbReference>
<evidence type="ECO:0000256" key="3">
    <source>
        <dbReference type="ARBA" id="ARBA00022679"/>
    </source>
</evidence>
<evidence type="ECO:0000313" key="6">
    <source>
        <dbReference type="EMBL" id="CAH1737609.1"/>
    </source>
</evidence>
<dbReference type="GO" id="GO:0016020">
    <property type="term" value="C:membrane"/>
    <property type="evidence" value="ECO:0007669"/>
    <property type="project" value="UniProtKB-SubCell"/>
</dbReference>
<dbReference type="CDD" id="cd03784">
    <property type="entry name" value="GT1_Gtf-like"/>
    <property type="match status" value="1"/>
</dbReference>
<keyword evidence="7" id="KW-1185">Reference proteome</keyword>
<organism evidence="6 7">
    <name type="scientific">Aphis gossypii</name>
    <name type="common">Cotton aphid</name>
    <dbReference type="NCBI Taxonomy" id="80765"/>
    <lineage>
        <taxon>Eukaryota</taxon>
        <taxon>Metazoa</taxon>
        <taxon>Ecdysozoa</taxon>
        <taxon>Arthropoda</taxon>
        <taxon>Hexapoda</taxon>
        <taxon>Insecta</taxon>
        <taxon>Pterygota</taxon>
        <taxon>Neoptera</taxon>
        <taxon>Paraneoptera</taxon>
        <taxon>Hemiptera</taxon>
        <taxon>Sternorrhyncha</taxon>
        <taxon>Aphidomorpha</taxon>
        <taxon>Aphidoidea</taxon>
        <taxon>Aphididae</taxon>
        <taxon>Aphidini</taxon>
        <taxon>Aphis</taxon>
        <taxon>Aphis</taxon>
    </lineage>
</organism>
<accession>A0A9P0JEJ6</accession>
<feature type="transmembrane region" description="Helical" evidence="5">
    <location>
        <begin position="479"/>
        <end position="503"/>
    </location>
</feature>
<dbReference type="EC" id="2.4.1.17" evidence="5"/>
<sequence length="525" mass="59515">MPFSPFKVTVIMNTSFYTMKLFVYYIIAGLITNKTVGALQILAIEYIPARSHWNFMSAILQSLSDNGHNVTVYTPFQAGNRSNYTEINLELPSNVGMDAIETLKMFGKPTDMIITVMNMTRHFCNIAHEQKDIRELLNSGKSNYDIIITETASSECSSYVASKTNLPMIYVVPSPMLTHIEHSVFGDGPNPATVSNLFSNHAVPRTFAQRLSNFILLGTSLFALIYKEMELKKIDPQPYDLVKPKKPSLVFMNTHYITDAPRPLPANVIQVGGIHLKSPNSIPNDILEFIENSPHGVIYFTFGSIILMSTLPDHIQNAFKEALAQVPQRVLWKYEGEMKDKPINVMTSKWFPQRDILMHPKVKLFISHGGISGVYEAIDAGVPVLGFPLFYDQPRNIDNLVEAGMGMSMDLLTVQKDEFLKNILELTNNEKYTKNAKITSERFKDRPMSPAESVVYWTEYVVRHNGAPHLKTQAFNLTWYQYILLDVVAVILIVIFLVIFITFKAFKIIYNTFLKNSQTVKPKSE</sequence>
<keyword evidence="2 4" id="KW-0328">Glycosyltransferase</keyword>
<reference evidence="6" key="1">
    <citation type="submission" date="2022-02" db="EMBL/GenBank/DDBJ databases">
        <authorList>
            <person name="King R."/>
        </authorList>
    </citation>
    <scope>NUCLEOTIDE SEQUENCE</scope>
</reference>
<dbReference type="SUPFAM" id="SSF53756">
    <property type="entry name" value="UDP-Glycosyltransferase/glycogen phosphorylase"/>
    <property type="match status" value="1"/>
</dbReference>
<evidence type="ECO:0000256" key="1">
    <source>
        <dbReference type="ARBA" id="ARBA00009995"/>
    </source>
</evidence>
<comment type="subcellular location">
    <subcellularLocation>
        <location evidence="5">Membrane</location>
        <topology evidence="5">Single-pass membrane protein</topology>
    </subcellularLocation>
</comment>
<reference evidence="6" key="2">
    <citation type="submission" date="2022-10" db="EMBL/GenBank/DDBJ databases">
        <authorList>
            <consortium name="ENA_rothamsted_submissions"/>
            <consortium name="culmorum"/>
            <person name="King R."/>
        </authorList>
    </citation>
    <scope>NUCLEOTIDE SEQUENCE</scope>
</reference>
<dbReference type="PANTHER" id="PTHR48043">
    <property type="entry name" value="EG:EG0003.4 PROTEIN-RELATED"/>
    <property type="match status" value="1"/>
</dbReference>
<dbReference type="GO" id="GO:0015020">
    <property type="term" value="F:glucuronosyltransferase activity"/>
    <property type="evidence" value="ECO:0007669"/>
    <property type="project" value="UniProtKB-EC"/>
</dbReference>
<dbReference type="Gene3D" id="3.40.50.2000">
    <property type="entry name" value="Glycogen Phosphorylase B"/>
    <property type="match status" value="2"/>
</dbReference>
<evidence type="ECO:0000256" key="4">
    <source>
        <dbReference type="RuleBase" id="RU003718"/>
    </source>
</evidence>
<dbReference type="FunFam" id="3.40.50.2000:FF:000021">
    <property type="entry name" value="UDP-glucuronosyltransferase"/>
    <property type="match status" value="1"/>
</dbReference>
<keyword evidence="3 4" id="KW-0808">Transferase</keyword>
<proteinExistence type="inferred from homology"/>
<dbReference type="Proteomes" id="UP001154329">
    <property type="component" value="Chromosome 4"/>
</dbReference>
<dbReference type="Pfam" id="PF00201">
    <property type="entry name" value="UDPGT"/>
    <property type="match status" value="1"/>
</dbReference>
<dbReference type="InterPro" id="IPR035595">
    <property type="entry name" value="UDP_glycos_trans_CS"/>
</dbReference>
<dbReference type="InterPro" id="IPR002213">
    <property type="entry name" value="UDP_glucos_trans"/>
</dbReference>
<dbReference type="EMBL" id="OU899037">
    <property type="protein sequence ID" value="CAH1737609.1"/>
    <property type="molecule type" value="Genomic_DNA"/>
</dbReference>
<feature type="transmembrane region" description="Helical" evidence="5">
    <location>
        <begin position="21"/>
        <end position="42"/>
    </location>
</feature>